<evidence type="ECO:0000313" key="4">
    <source>
        <dbReference type="Proteomes" id="UP000504610"/>
    </source>
</evidence>
<organism evidence="4 5">
    <name type="scientific">Raphanus sativus</name>
    <name type="common">Radish</name>
    <name type="synonym">Raphanus raphanistrum var. sativus</name>
    <dbReference type="NCBI Taxonomy" id="3726"/>
    <lineage>
        <taxon>Eukaryota</taxon>
        <taxon>Viridiplantae</taxon>
        <taxon>Streptophyta</taxon>
        <taxon>Embryophyta</taxon>
        <taxon>Tracheophyta</taxon>
        <taxon>Spermatophyta</taxon>
        <taxon>Magnoliopsida</taxon>
        <taxon>eudicotyledons</taxon>
        <taxon>Gunneridae</taxon>
        <taxon>Pentapetalae</taxon>
        <taxon>rosids</taxon>
        <taxon>malvids</taxon>
        <taxon>Brassicales</taxon>
        <taxon>Brassicaceae</taxon>
        <taxon>Brassiceae</taxon>
        <taxon>Raphanus</taxon>
    </lineage>
</organism>
<reference evidence="4" key="1">
    <citation type="journal article" date="2019" name="Database">
        <title>The radish genome database (RadishGD): an integrated information resource for radish genomics.</title>
        <authorList>
            <person name="Yu H.J."/>
            <person name="Baek S."/>
            <person name="Lee Y.J."/>
            <person name="Cho A."/>
            <person name="Mun J.H."/>
        </authorList>
    </citation>
    <scope>NUCLEOTIDE SEQUENCE [LARGE SCALE GENOMIC DNA]</scope>
    <source>
        <strain evidence="4">cv. WK10039</strain>
    </source>
</reference>
<keyword evidence="4" id="KW-1185">Reference proteome</keyword>
<name>A0A6J0L3Y6_RAPSA</name>
<evidence type="ECO:0000313" key="5">
    <source>
        <dbReference type="RefSeq" id="XP_018454291.1"/>
    </source>
</evidence>
<keyword evidence="2" id="KW-0806">Transcription termination</keyword>
<keyword evidence="2" id="KW-0804">Transcription</keyword>
<dbReference type="InterPro" id="IPR003690">
    <property type="entry name" value="MTERF"/>
</dbReference>
<keyword evidence="2" id="KW-0805">Transcription regulation</keyword>
<dbReference type="AlphaFoldDB" id="A0A6J0L3Y6"/>
<dbReference type="GO" id="GO:0003676">
    <property type="term" value="F:nucleic acid binding"/>
    <property type="evidence" value="ECO:0007669"/>
    <property type="project" value="InterPro"/>
</dbReference>
<dbReference type="RefSeq" id="XP_018454291.1">
    <property type="nucleotide sequence ID" value="XM_018598789.2"/>
</dbReference>
<dbReference type="GO" id="GO:0005737">
    <property type="term" value="C:cytoplasm"/>
    <property type="evidence" value="ECO:0007669"/>
    <property type="project" value="UniProtKB-ARBA"/>
</dbReference>
<keyword evidence="3" id="KW-0809">Transit peptide</keyword>
<dbReference type="SMART" id="SM00733">
    <property type="entry name" value="Mterf"/>
    <property type="match status" value="7"/>
</dbReference>
<dbReference type="PANTHER" id="PTHR13068">
    <property type="entry name" value="CGI-12 PROTEIN-RELATED"/>
    <property type="match status" value="1"/>
</dbReference>
<dbReference type="InterPro" id="IPR038538">
    <property type="entry name" value="MTERF_sf"/>
</dbReference>
<comment type="similarity">
    <text evidence="1">Belongs to the mTERF family.</text>
</comment>
<evidence type="ECO:0000256" key="3">
    <source>
        <dbReference type="ARBA" id="ARBA00022946"/>
    </source>
</evidence>
<dbReference type="Gene3D" id="1.25.70.10">
    <property type="entry name" value="Transcription termination factor 3, mitochondrial"/>
    <property type="match status" value="1"/>
</dbReference>
<accession>A0A6J0L3Y6</accession>
<sequence length="430" mass="48270">MSSSLILHGRRRLFFEFQKWRNSRFAVNIVKNASAFSSASASAATLSRKGHNFTVSTYLVESLGFTTKLAESISRKVNFKDKGDPDSVLDLFRTHGFTDSQISSIIRGYPQVLNADSETCLAPKLQFLKSRGASTSELTEVLSKVPKILVSKKDKALSIYYDFVKDIVEADKSYKFKKLSPSSSLLPQGSKQENKMRNLSVLRELGMPQNLLFSLLTSNVQLVSGKDKFEESLKKVLEMGFDPTTTTRRFVEALHLLYGLSDKTIKARVKVCKRLGFAAEDVWTIFKKWPSFLANSDKNIADSVETFIALGFSRDEFVVIVKRFPQCLGLSAELVKKKTEFLVEEMDWPLKALVSNPVVLGLSMEKRIVPRCNVIKALMTKGLLGSEFPPVSSVLYCTNGMFLERYVMKHDDEQLVAELMAIFTRGPVST</sequence>
<dbReference type="GO" id="GO:0006353">
    <property type="term" value="P:DNA-templated transcription termination"/>
    <property type="evidence" value="ECO:0007669"/>
    <property type="project" value="UniProtKB-KW"/>
</dbReference>
<dbReference type="OrthoDB" id="637682at2759"/>
<dbReference type="KEGG" id="rsz:108825491"/>
<proteinExistence type="inferred from homology"/>
<dbReference type="GeneID" id="108825491"/>
<dbReference type="Proteomes" id="UP000504610">
    <property type="component" value="Chromosome 9"/>
</dbReference>
<dbReference type="PANTHER" id="PTHR13068:SF220">
    <property type="entry name" value="F8K4.20 PROTEIN-RELATED"/>
    <property type="match status" value="1"/>
</dbReference>
<evidence type="ECO:0000256" key="2">
    <source>
        <dbReference type="ARBA" id="ARBA00022472"/>
    </source>
</evidence>
<reference evidence="5" key="2">
    <citation type="submission" date="2025-08" db="UniProtKB">
        <authorList>
            <consortium name="RefSeq"/>
        </authorList>
    </citation>
    <scope>IDENTIFICATION</scope>
    <source>
        <tissue evidence="5">Leaf</tissue>
    </source>
</reference>
<dbReference type="Pfam" id="PF02536">
    <property type="entry name" value="mTERF"/>
    <property type="match status" value="1"/>
</dbReference>
<protein>
    <submittedName>
        <fullName evidence="5">Uncharacterized protein LOC108825491</fullName>
    </submittedName>
</protein>
<evidence type="ECO:0000256" key="1">
    <source>
        <dbReference type="ARBA" id="ARBA00007692"/>
    </source>
</evidence>
<gene>
    <name evidence="5" type="primary">LOC108825491</name>
</gene>